<reference evidence="2" key="1">
    <citation type="submission" date="2020-07" db="EMBL/GenBank/DDBJ databases">
        <title>Huge and variable diversity of episymbiotic CPR bacteria and DPANN archaea in groundwater ecosystems.</title>
        <authorList>
            <person name="He C.Y."/>
            <person name="Keren R."/>
            <person name="Whittaker M."/>
            <person name="Farag I.F."/>
            <person name="Doudna J."/>
            <person name="Cate J.H.D."/>
            <person name="Banfield J.F."/>
        </authorList>
    </citation>
    <scope>NUCLEOTIDE SEQUENCE</scope>
    <source>
        <strain evidence="2">NC_groundwater_17_Pr7_B-0.1um_64_12</strain>
    </source>
</reference>
<keyword evidence="1" id="KW-1133">Transmembrane helix</keyword>
<evidence type="ECO:0000313" key="3">
    <source>
        <dbReference type="Proteomes" id="UP000727962"/>
    </source>
</evidence>
<feature type="transmembrane region" description="Helical" evidence="1">
    <location>
        <begin position="20"/>
        <end position="45"/>
    </location>
</feature>
<name>A0A931LVY2_FIMGI</name>
<proteinExistence type="predicted"/>
<comment type="caution">
    <text evidence="2">The sequence shown here is derived from an EMBL/GenBank/DDBJ whole genome shotgun (WGS) entry which is preliminary data.</text>
</comment>
<accession>A0A931LVY2</accession>
<keyword evidence="1" id="KW-0812">Transmembrane</keyword>
<protein>
    <submittedName>
        <fullName evidence="2">Uncharacterized protein</fullName>
    </submittedName>
</protein>
<dbReference type="Proteomes" id="UP000727962">
    <property type="component" value="Unassembled WGS sequence"/>
</dbReference>
<keyword evidence="1" id="KW-0472">Membrane</keyword>
<dbReference type="AlphaFoldDB" id="A0A931LVY2"/>
<evidence type="ECO:0000256" key="1">
    <source>
        <dbReference type="SAM" id="Phobius"/>
    </source>
</evidence>
<sequence length="212" mass="23039">MASTPPPFNPEPTRAGKGPNVILIVGIILGVLFVCCAGGGAFVWFQGKKFTGPIFRMANCAIGFSEVQKAVLEYADAHDGKLPNAKTWEDDVRPFYDKVHSRNADQRGPFRGFSGDDWGCSDAAEGLTGVAFNLDLSGKKISDVKTPDFTPLIFEVETRGHNLATPYKSLPKESSPMIFGEHRGWLVFFVTRGKSAGGRTKGSKDSPFTFDD</sequence>
<evidence type="ECO:0000313" key="2">
    <source>
        <dbReference type="EMBL" id="MBI1757224.1"/>
    </source>
</evidence>
<gene>
    <name evidence="2" type="ORF">HYR64_08980</name>
</gene>
<organism evidence="2 3">
    <name type="scientific">Fimbriimonas ginsengisoli</name>
    <dbReference type="NCBI Taxonomy" id="1005039"/>
    <lineage>
        <taxon>Bacteria</taxon>
        <taxon>Bacillati</taxon>
        <taxon>Armatimonadota</taxon>
        <taxon>Fimbriimonadia</taxon>
        <taxon>Fimbriimonadales</taxon>
        <taxon>Fimbriimonadaceae</taxon>
        <taxon>Fimbriimonas</taxon>
    </lineage>
</organism>
<dbReference type="EMBL" id="JACOSL010000056">
    <property type="protein sequence ID" value="MBI1757224.1"/>
    <property type="molecule type" value="Genomic_DNA"/>
</dbReference>